<gene>
    <name evidence="2" type="ORF">ABMA27_009375</name>
</gene>
<comment type="caution">
    <text evidence="2">The sequence shown here is derived from an EMBL/GenBank/DDBJ whole genome shotgun (WGS) entry which is preliminary data.</text>
</comment>
<proteinExistence type="predicted"/>
<reference evidence="2 3" key="1">
    <citation type="submission" date="2024-06" db="EMBL/GenBank/DDBJ databases">
        <title>A chromosome-level genome assembly of beet webworm, Loxostege sticticalis.</title>
        <authorList>
            <person name="Zhang Y."/>
        </authorList>
    </citation>
    <scope>NUCLEOTIDE SEQUENCE [LARGE SCALE GENOMIC DNA]</scope>
    <source>
        <strain evidence="2">AQ026</strain>
        <tissue evidence="2">Whole body</tissue>
    </source>
</reference>
<feature type="transmembrane region" description="Helical" evidence="1">
    <location>
        <begin position="135"/>
        <end position="155"/>
    </location>
</feature>
<keyword evidence="1" id="KW-1133">Transmembrane helix</keyword>
<accession>A0ABR3H7Q9</accession>
<name>A0ABR3H7Q9_LOXSC</name>
<evidence type="ECO:0000313" key="2">
    <source>
        <dbReference type="EMBL" id="KAL0860833.1"/>
    </source>
</evidence>
<organism evidence="2 3">
    <name type="scientific">Loxostege sticticalis</name>
    <name type="common">Beet webworm moth</name>
    <dbReference type="NCBI Taxonomy" id="481309"/>
    <lineage>
        <taxon>Eukaryota</taxon>
        <taxon>Metazoa</taxon>
        <taxon>Ecdysozoa</taxon>
        <taxon>Arthropoda</taxon>
        <taxon>Hexapoda</taxon>
        <taxon>Insecta</taxon>
        <taxon>Pterygota</taxon>
        <taxon>Neoptera</taxon>
        <taxon>Endopterygota</taxon>
        <taxon>Lepidoptera</taxon>
        <taxon>Glossata</taxon>
        <taxon>Ditrysia</taxon>
        <taxon>Pyraloidea</taxon>
        <taxon>Crambidae</taxon>
        <taxon>Pyraustinae</taxon>
        <taxon>Loxostege</taxon>
    </lineage>
</organism>
<dbReference type="EMBL" id="JBEUOH010000024">
    <property type="protein sequence ID" value="KAL0860833.1"/>
    <property type="molecule type" value="Genomic_DNA"/>
</dbReference>
<keyword evidence="3" id="KW-1185">Reference proteome</keyword>
<keyword evidence="1" id="KW-0812">Transmembrane</keyword>
<keyword evidence="1" id="KW-0472">Membrane</keyword>
<dbReference type="Proteomes" id="UP001549920">
    <property type="component" value="Unassembled WGS sequence"/>
</dbReference>
<sequence>MEVLSPTVSMSLSSITDRLAKLMPCDDNACCCIPRRSTVVFISIINFLGCAMELVSSDTCSHVFCEMRALADSARRLLVTLFQIANVLLLIASVFENALLVDIYMWYTLGYIAMGFVVAIYEFVVKTKRDGFRSLVTFVPEVVFLFVVFRCLPLVDLYRRHLYSTAAISLPI</sequence>
<feature type="transmembrane region" description="Helical" evidence="1">
    <location>
        <begin position="104"/>
        <end position="123"/>
    </location>
</feature>
<evidence type="ECO:0000256" key="1">
    <source>
        <dbReference type="SAM" id="Phobius"/>
    </source>
</evidence>
<protein>
    <submittedName>
        <fullName evidence="2">Uncharacterized protein</fullName>
    </submittedName>
</protein>
<evidence type="ECO:0000313" key="3">
    <source>
        <dbReference type="Proteomes" id="UP001549920"/>
    </source>
</evidence>
<feature type="transmembrane region" description="Helical" evidence="1">
    <location>
        <begin position="77"/>
        <end position="98"/>
    </location>
</feature>